<dbReference type="STRING" id="45068.Llon_0898"/>
<gene>
    <name evidence="2" type="ORF">Llon_0898</name>
</gene>
<proteinExistence type="predicted"/>
<keyword evidence="1" id="KW-0812">Transmembrane</keyword>
<dbReference type="RefSeq" id="WP_058528897.1">
    <property type="nucleotide sequence ID" value="NZ_CAAAHZ010000002.1"/>
</dbReference>
<name>A0A0W0VNJ9_9GAMM</name>
<dbReference type="Proteomes" id="UP000054997">
    <property type="component" value="Unassembled WGS sequence"/>
</dbReference>
<comment type="caution">
    <text evidence="2">The sequence shown here is derived from an EMBL/GenBank/DDBJ whole genome shotgun (WGS) entry which is preliminary data.</text>
</comment>
<feature type="transmembrane region" description="Helical" evidence="1">
    <location>
        <begin position="6"/>
        <end position="24"/>
    </location>
</feature>
<keyword evidence="3" id="KW-1185">Reference proteome</keyword>
<feature type="transmembrane region" description="Helical" evidence="1">
    <location>
        <begin position="29"/>
        <end position="45"/>
    </location>
</feature>
<reference evidence="2 3" key="1">
    <citation type="submission" date="2015-11" db="EMBL/GenBank/DDBJ databases">
        <title>Genomic analysis of 38 Legionella species identifies large and diverse effector repertoires.</title>
        <authorList>
            <person name="Burstein D."/>
            <person name="Amaro F."/>
            <person name="Zusman T."/>
            <person name="Lifshitz Z."/>
            <person name="Cohen O."/>
            <person name="Gilbert J.A."/>
            <person name="Pupko T."/>
            <person name="Shuman H.A."/>
            <person name="Segal G."/>
        </authorList>
    </citation>
    <scope>NUCLEOTIDE SEQUENCE [LARGE SCALE GENOMIC DNA]</scope>
    <source>
        <strain evidence="2 3">ATCC 49505</strain>
    </source>
</reference>
<protein>
    <submittedName>
        <fullName evidence="2">Type I secretion system LssZ</fullName>
    </submittedName>
</protein>
<evidence type="ECO:0000256" key="1">
    <source>
        <dbReference type="SAM" id="Phobius"/>
    </source>
</evidence>
<evidence type="ECO:0000313" key="2">
    <source>
        <dbReference type="EMBL" id="KTD21733.1"/>
    </source>
</evidence>
<dbReference type="PATRIC" id="fig|45068.5.peg.965"/>
<accession>A0A0W0VNJ9</accession>
<keyword evidence="1" id="KW-1133">Transmembrane helix</keyword>
<dbReference type="EMBL" id="LNYK01000014">
    <property type="protein sequence ID" value="KTD21733.1"/>
    <property type="molecule type" value="Genomic_DNA"/>
</dbReference>
<dbReference type="AlphaFoldDB" id="A0A0W0VNJ9"/>
<sequence>MNTLTNVIQYLLPLLALALLLLGLGKKRVIYIQISLWLALIALLLEYKYAGNEILGTYFDYNHAALYSLALLILLVDLLYIGIKYLKPLNPFYRIAGGFLVACLVTGSILLMVNLWVNAQFIENRFPNTAILQVVTFTPPAYCLSRYIYYKVGTEGKVYYLCPNHYGLIPSIGHLDVVPEFIARQLTAQHKRLDKQLNQDNGPIKQ</sequence>
<organism evidence="2 3">
    <name type="scientific">Legionella londiniensis</name>
    <dbReference type="NCBI Taxonomy" id="45068"/>
    <lineage>
        <taxon>Bacteria</taxon>
        <taxon>Pseudomonadati</taxon>
        <taxon>Pseudomonadota</taxon>
        <taxon>Gammaproteobacteria</taxon>
        <taxon>Legionellales</taxon>
        <taxon>Legionellaceae</taxon>
        <taxon>Legionella</taxon>
    </lineage>
</organism>
<evidence type="ECO:0000313" key="3">
    <source>
        <dbReference type="Proteomes" id="UP000054997"/>
    </source>
</evidence>
<keyword evidence="1" id="KW-0472">Membrane</keyword>
<feature type="transmembrane region" description="Helical" evidence="1">
    <location>
        <begin position="95"/>
        <end position="117"/>
    </location>
</feature>
<feature type="transmembrane region" description="Helical" evidence="1">
    <location>
        <begin position="65"/>
        <end position="83"/>
    </location>
</feature>